<evidence type="ECO:0000313" key="2">
    <source>
        <dbReference type="EMBL" id="MDR7308196.1"/>
    </source>
</evidence>
<sequence>MSASLRHWWGQRAPREQRMLGVAMVLVGLALLWWLGVAPALRSLRQWETQAPRLEAQLQTMRGLQAEAQSLQTQPPLSTAAAQQALQSTLGALGTSGSVAVQGTLATVTLRGASPQALAQWLARARTEARLAPNQANLSRDAKGNWNGTLQLPLPGN</sequence>
<dbReference type="EMBL" id="JAVDXO010000009">
    <property type="protein sequence ID" value="MDR7308196.1"/>
    <property type="molecule type" value="Genomic_DNA"/>
</dbReference>
<gene>
    <name evidence="2" type="ORF">J2X15_003505</name>
</gene>
<evidence type="ECO:0000313" key="3">
    <source>
        <dbReference type="Proteomes" id="UP001268089"/>
    </source>
</evidence>
<dbReference type="InterPro" id="IPR007690">
    <property type="entry name" value="T2SS_GspM"/>
</dbReference>
<keyword evidence="1" id="KW-0812">Transmembrane</keyword>
<dbReference type="Pfam" id="PF04612">
    <property type="entry name" value="T2SSM"/>
    <property type="match status" value="1"/>
</dbReference>
<comment type="caution">
    <text evidence="2">The sequence shown here is derived from an EMBL/GenBank/DDBJ whole genome shotgun (WGS) entry which is preliminary data.</text>
</comment>
<proteinExistence type="predicted"/>
<reference evidence="2 3" key="1">
    <citation type="submission" date="2023-07" db="EMBL/GenBank/DDBJ databases">
        <title>Sorghum-associated microbial communities from plants grown in Nebraska, USA.</title>
        <authorList>
            <person name="Schachtman D."/>
        </authorList>
    </citation>
    <scope>NUCLEOTIDE SEQUENCE [LARGE SCALE GENOMIC DNA]</scope>
    <source>
        <strain evidence="2 3">BE308</strain>
    </source>
</reference>
<feature type="transmembrane region" description="Helical" evidence="1">
    <location>
        <begin position="20"/>
        <end position="41"/>
    </location>
</feature>
<evidence type="ECO:0000256" key="1">
    <source>
        <dbReference type="SAM" id="Phobius"/>
    </source>
</evidence>
<accession>A0ABU1ZRK7</accession>
<protein>
    <submittedName>
        <fullName evidence="2">General secretion pathway protein M</fullName>
    </submittedName>
</protein>
<keyword evidence="1" id="KW-1133">Transmembrane helix</keyword>
<keyword evidence="1" id="KW-0472">Membrane</keyword>
<dbReference type="RefSeq" id="WP_310345130.1">
    <property type="nucleotide sequence ID" value="NZ_JAVDXO010000009.1"/>
</dbReference>
<dbReference type="Proteomes" id="UP001268089">
    <property type="component" value="Unassembled WGS sequence"/>
</dbReference>
<name>A0ABU1ZRK7_9BURK</name>
<organism evidence="2 3">
    <name type="scientific">Rhodoferax saidenbachensis</name>
    <dbReference type="NCBI Taxonomy" id="1484693"/>
    <lineage>
        <taxon>Bacteria</taxon>
        <taxon>Pseudomonadati</taxon>
        <taxon>Pseudomonadota</taxon>
        <taxon>Betaproteobacteria</taxon>
        <taxon>Burkholderiales</taxon>
        <taxon>Comamonadaceae</taxon>
        <taxon>Rhodoferax</taxon>
    </lineage>
</organism>
<keyword evidence="3" id="KW-1185">Reference proteome</keyword>